<dbReference type="Proteomes" id="UP000265716">
    <property type="component" value="Unassembled WGS sequence"/>
</dbReference>
<dbReference type="AlphaFoldDB" id="A0A397CPV2"/>
<sequence>NESPRHATAAGVNWTVETVGVMAASSKVYDSVFPRTENVATPLDRMSTGGSPAKRFRLLMAAM</sequence>
<proteinExistence type="predicted"/>
<dbReference type="EMBL" id="QUTC01006737">
    <property type="protein sequence ID" value="RHY50670.1"/>
    <property type="molecule type" value="Genomic_DNA"/>
</dbReference>
<feature type="non-terminal residue" evidence="1">
    <location>
        <position position="1"/>
    </location>
</feature>
<gene>
    <name evidence="1" type="ORF">DYB38_007712</name>
</gene>
<protein>
    <submittedName>
        <fullName evidence="1">Uncharacterized protein</fullName>
    </submittedName>
</protein>
<reference evidence="1 2" key="1">
    <citation type="submission" date="2018-08" db="EMBL/GenBank/DDBJ databases">
        <title>Aphanomyces genome sequencing and annotation.</title>
        <authorList>
            <person name="Minardi D."/>
            <person name="Oidtmann B."/>
            <person name="Van Der Giezen M."/>
            <person name="Studholme D.J."/>
        </authorList>
    </citation>
    <scope>NUCLEOTIDE SEQUENCE [LARGE SCALE GENOMIC DNA]</scope>
    <source>
        <strain evidence="1 2">SA</strain>
    </source>
</reference>
<evidence type="ECO:0000313" key="2">
    <source>
        <dbReference type="Proteomes" id="UP000265716"/>
    </source>
</evidence>
<name>A0A397CPV2_APHAT</name>
<organism evidence="1 2">
    <name type="scientific">Aphanomyces astaci</name>
    <name type="common">Crayfish plague agent</name>
    <dbReference type="NCBI Taxonomy" id="112090"/>
    <lineage>
        <taxon>Eukaryota</taxon>
        <taxon>Sar</taxon>
        <taxon>Stramenopiles</taxon>
        <taxon>Oomycota</taxon>
        <taxon>Saprolegniomycetes</taxon>
        <taxon>Saprolegniales</taxon>
        <taxon>Verrucalvaceae</taxon>
        <taxon>Aphanomyces</taxon>
    </lineage>
</organism>
<comment type="caution">
    <text evidence="1">The sequence shown here is derived from an EMBL/GenBank/DDBJ whole genome shotgun (WGS) entry which is preliminary data.</text>
</comment>
<accession>A0A397CPV2</accession>
<evidence type="ECO:0000313" key="1">
    <source>
        <dbReference type="EMBL" id="RHY50670.1"/>
    </source>
</evidence>